<comment type="caution">
    <text evidence="2">The sequence shown here is derived from an EMBL/GenBank/DDBJ whole genome shotgun (WGS) entry which is preliminary data.</text>
</comment>
<evidence type="ECO:0000256" key="1">
    <source>
        <dbReference type="SAM" id="Coils"/>
    </source>
</evidence>
<dbReference type="RefSeq" id="WP_305974558.1">
    <property type="nucleotide sequence ID" value="NZ_JAPJDZ010000010.1"/>
</dbReference>
<accession>A0ABT9HWQ0</accession>
<gene>
    <name evidence="2" type="ORF">ORJ04_06225</name>
</gene>
<feature type="coiled-coil region" evidence="1">
    <location>
        <begin position="577"/>
        <end position="614"/>
    </location>
</feature>
<protein>
    <submittedName>
        <fullName evidence="2">DUF349 domain-containing protein</fullName>
    </submittedName>
</protein>
<organism evidence="2 3">
    <name type="scientific">Rheinheimera baltica</name>
    <dbReference type="NCBI Taxonomy" id="67576"/>
    <lineage>
        <taxon>Bacteria</taxon>
        <taxon>Pseudomonadati</taxon>
        <taxon>Pseudomonadota</taxon>
        <taxon>Gammaproteobacteria</taxon>
        <taxon>Chromatiales</taxon>
        <taxon>Chromatiaceae</taxon>
        <taxon>Rheinheimera</taxon>
    </lineage>
</organism>
<evidence type="ECO:0000313" key="2">
    <source>
        <dbReference type="EMBL" id="MDP5135544.1"/>
    </source>
</evidence>
<dbReference type="EMBL" id="JAPJDZ010000010">
    <property type="protein sequence ID" value="MDP5135544.1"/>
    <property type="molecule type" value="Genomic_DNA"/>
</dbReference>
<proteinExistence type="predicted"/>
<dbReference type="InterPro" id="IPR007139">
    <property type="entry name" value="DUF349"/>
</dbReference>
<feature type="coiled-coil region" evidence="1">
    <location>
        <begin position="236"/>
        <end position="331"/>
    </location>
</feature>
<keyword evidence="1" id="KW-0175">Coiled coil</keyword>
<reference evidence="2 3" key="1">
    <citation type="submission" date="2022-11" db="EMBL/GenBank/DDBJ databases">
        <title>Viruses from the air-sea interface of a natural surface slick.</title>
        <authorList>
            <person name="Rahlff J."/>
            <person name="Holmfeldt K."/>
        </authorList>
    </citation>
    <scope>NUCLEOTIDE SEQUENCE [LARGE SCALE GENOMIC DNA]</scope>
    <source>
        <strain evidence="2 3">SMS4</strain>
    </source>
</reference>
<dbReference type="Pfam" id="PF03993">
    <property type="entry name" value="DUF349"/>
    <property type="match status" value="2"/>
</dbReference>
<evidence type="ECO:0000313" key="3">
    <source>
        <dbReference type="Proteomes" id="UP001231109"/>
    </source>
</evidence>
<name>A0ABT9HWQ0_9GAMM</name>
<keyword evidence="3" id="KW-1185">Reference proteome</keyword>
<dbReference type="Proteomes" id="UP001231109">
    <property type="component" value="Unassembled WGS sequence"/>
</dbReference>
<sequence length="903" mass="102731">MIFKRFFKPKWQHADAAVRQLAIADLNQNDQEHKSVLHELAFNDGAEAVRKAALLKLNDFALWWQASKQDSAERLQQLAEQTLISQLLQNKVEPKLKQQFIAQCNRSSILEQLAQTETDAGIKFGLLQRLNKAELNQKALQDPVLQLAQKRELLAQINDEKTLEKLAKQLDGELQTDVVQKLQHCHEQKQKPLLLRKQLTLLLAKLNAVRERVTLSDIPQQLGEYQTHWQELTPELACLGEEAAEYQAKYDKIVQQLQHWLAPRLAELESIQAEQAKNAAQAQQQHALQQELVTLEQQLQQTLLNTDINAAQQLEQQLQDLSAKLADADVANRASLAKGISQLQQRLAQLPLLAEQLAQLTRIVADWAALTAPTTAEQYQQHTTQLTLWQQEWRRLTKAMVIAVPASLLEAKTALSQQWQDLAKSFDAESEKIQRQCRSKLAQYRRLYNAGKYKVLFGLFKGIEEDYQQLTEQQRAQLSKDYEFARDKMTELADWQEYIATPRKQQLLAQMQQLSAEVPDNQIRQRADEVKQARAQWNSLGKADATMEAQLNNAFDVACEQAFAPCRVYFAALDAQRAEHVKQREQLIQQAVLLQQQNLDVKTLDKQLNQLKQAWQQAGAVDKQQFSVLNDAFTQALTPLREGLLSAQQQVVDAKQQLIAKAQSAISLSEANVTAKILKECQQQWKTLGQAARKQDQSLWLEFRAVCDGFFNARAEQAQQQQLAEQAELQQFDATLSELKTAIQQASSGAELSALQQQVEVLQLQNGAAQQVVRQLRDTLAQKLISWQQQQQQRDVVEMFNLLANPALTAEQLPAKYRDSFAQGQEQQLTRAQLTLALEIICDVASPKEMQPARQQVQLLLLSDKHNQGNVLDKHTLFKRWLQFGAVVEAELPLLARVKALFE</sequence>